<accession>A0A9W5T9H4</accession>
<evidence type="ECO:0000313" key="1">
    <source>
        <dbReference type="EMBL" id="GFE53226.1"/>
    </source>
</evidence>
<keyword evidence="2" id="KW-1185">Reference proteome</keyword>
<proteinExistence type="predicted"/>
<organism evidence="1 2">
    <name type="scientific">Babesia ovis</name>
    <dbReference type="NCBI Taxonomy" id="5869"/>
    <lineage>
        <taxon>Eukaryota</taxon>
        <taxon>Sar</taxon>
        <taxon>Alveolata</taxon>
        <taxon>Apicomplexa</taxon>
        <taxon>Aconoidasida</taxon>
        <taxon>Piroplasmida</taxon>
        <taxon>Babesiidae</taxon>
        <taxon>Babesia</taxon>
    </lineage>
</organism>
<dbReference type="Proteomes" id="UP001057455">
    <property type="component" value="Unassembled WGS sequence"/>
</dbReference>
<dbReference type="AlphaFoldDB" id="A0A9W5T9H4"/>
<evidence type="ECO:0000313" key="2">
    <source>
        <dbReference type="Proteomes" id="UP001057455"/>
    </source>
</evidence>
<name>A0A9W5T9H4_BABOV</name>
<comment type="caution">
    <text evidence="1">The sequence shown here is derived from an EMBL/GenBank/DDBJ whole genome shotgun (WGS) entry which is preliminary data.</text>
</comment>
<protein>
    <submittedName>
        <fullName evidence="1">DNAJ homolog subfamily C member 18 isoform X2, putative</fullName>
    </submittedName>
</protein>
<reference evidence="1" key="1">
    <citation type="submission" date="2019-12" db="EMBL/GenBank/DDBJ databases">
        <title>Genome sequence of Babesia ovis.</title>
        <authorList>
            <person name="Yamagishi J."/>
            <person name="Sevinc F."/>
            <person name="Xuan X."/>
        </authorList>
    </citation>
    <scope>NUCLEOTIDE SEQUENCE</scope>
    <source>
        <strain evidence="1">Selcuk</strain>
    </source>
</reference>
<gene>
    <name evidence="1" type="ORF">BaOVIS_006300</name>
</gene>
<sequence length="122" mass="13530">MSEISSLVIALLSNRLFKDDWKLVLETVRLTCLDATDLALSGAVHEPAGLLSLPSTGFTVFGESASLHLTYSLSFIEKFLDKTFRADLLSDLAEQICFSCAAFAPCLFRCMTVWPLTSFWQL</sequence>
<dbReference type="EMBL" id="BLIY01000006">
    <property type="protein sequence ID" value="GFE53226.1"/>
    <property type="molecule type" value="Genomic_DNA"/>
</dbReference>